<dbReference type="RefSeq" id="WP_147084378.1">
    <property type="nucleotide sequence ID" value="NZ_VOQR01000002.1"/>
</dbReference>
<dbReference type="Pfam" id="PF00106">
    <property type="entry name" value="adh_short"/>
    <property type="match status" value="1"/>
</dbReference>
<dbReference type="GO" id="GO:0016020">
    <property type="term" value="C:membrane"/>
    <property type="evidence" value="ECO:0007669"/>
    <property type="project" value="TreeGrafter"/>
</dbReference>
<dbReference type="PRINTS" id="PR00081">
    <property type="entry name" value="GDHRDH"/>
</dbReference>
<dbReference type="AlphaFoldDB" id="A0A5C6U545"/>
<keyword evidence="6" id="KW-1185">Reference proteome</keyword>
<dbReference type="PRINTS" id="PR00080">
    <property type="entry name" value="SDRFAMILY"/>
</dbReference>
<sequence length="243" mass="25586">MDINGSVMLITGASSGIGAATARLASAQGACLILAARREDRIQALADELGNALALRCDVTNAAEVVETVRIAGDHFGRIDVLVNNAGQGLQGSIEEIQVDDFRALLELNVLAPFMTMQAVLPLMRAQQRGSIVNVSSGIIFTPLPNTGAYNSSKAALATLSNVARAELIDTGIVVSTMFPFITETEFIVSLKAGSEQAKKMEAGVANYRHSPEQVAAAIIELIRSGNERADLVPVQFGGTYKG</sequence>
<gene>
    <name evidence="5" type="ORF">FSB78_18575</name>
</gene>
<accession>A0A5C6U545</accession>
<feature type="domain" description="Ketoreductase" evidence="4">
    <location>
        <begin position="6"/>
        <end position="185"/>
    </location>
</feature>
<dbReference type="InterPro" id="IPR036291">
    <property type="entry name" value="NAD(P)-bd_dom_sf"/>
</dbReference>
<evidence type="ECO:0000256" key="1">
    <source>
        <dbReference type="ARBA" id="ARBA00006484"/>
    </source>
</evidence>
<evidence type="ECO:0000313" key="6">
    <source>
        <dbReference type="Proteomes" id="UP000321250"/>
    </source>
</evidence>
<reference evidence="5 6" key="1">
    <citation type="journal article" date="2013" name="Antonie Van Leeuwenhoek">
        <title>Sphingomonas ginsenosidivorax sp. nov., with the ability to transform ginsenosides.</title>
        <authorList>
            <person name="Jin X.F."/>
            <person name="Kim J.K."/>
            <person name="Liu Q.M."/>
            <person name="Kang M.S."/>
            <person name="He D."/>
            <person name="Jin F.X."/>
            <person name="Kim S.C."/>
            <person name="Im W.T."/>
        </authorList>
    </citation>
    <scope>NUCLEOTIDE SEQUENCE [LARGE SCALE GENOMIC DNA]</scope>
    <source>
        <strain evidence="5 6">KHI67</strain>
    </source>
</reference>
<dbReference type="PROSITE" id="PS00061">
    <property type="entry name" value="ADH_SHORT"/>
    <property type="match status" value="1"/>
</dbReference>
<evidence type="ECO:0000313" key="5">
    <source>
        <dbReference type="EMBL" id="TXC67987.1"/>
    </source>
</evidence>
<dbReference type="InterPro" id="IPR020904">
    <property type="entry name" value="Sc_DH/Rdtase_CS"/>
</dbReference>
<dbReference type="OrthoDB" id="9810734at2"/>
<protein>
    <submittedName>
        <fullName evidence="5">SDR family oxidoreductase</fullName>
    </submittedName>
</protein>
<dbReference type="SUPFAM" id="SSF51735">
    <property type="entry name" value="NAD(P)-binding Rossmann-fold domains"/>
    <property type="match status" value="1"/>
</dbReference>
<keyword evidence="2" id="KW-0560">Oxidoreductase</keyword>
<dbReference type="InterPro" id="IPR002347">
    <property type="entry name" value="SDR_fam"/>
</dbReference>
<dbReference type="Gene3D" id="3.40.50.720">
    <property type="entry name" value="NAD(P)-binding Rossmann-like Domain"/>
    <property type="match status" value="1"/>
</dbReference>
<evidence type="ECO:0000259" key="4">
    <source>
        <dbReference type="SMART" id="SM00822"/>
    </source>
</evidence>
<organism evidence="5 6">
    <name type="scientific">Sphingomonas ginsenosidivorax</name>
    <dbReference type="NCBI Taxonomy" id="862135"/>
    <lineage>
        <taxon>Bacteria</taxon>
        <taxon>Pseudomonadati</taxon>
        <taxon>Pseudomonadota</taxon>
        <taxon>Alphaproteobacteria</taxon>
        <taxon>Sphingomonadales</taxon>
        <taxon>Sphingomonadaceae</taxon>
        <taxon>Sphingomonas</taxon>
    </lineage>
</organism>
<name>A0A5C6U545_9SPHN</name>
<dbReference type="PANTHER" id="PTHR44196:SF1">
    <property type="entry name" value="DEHYDROGENASE_REDUCTASE SDR FAMILY MEMBER 7B"/>
    <property type="match status" value="1"/>
</dbReference>
<dbReference type="CDD" id="cd05233">
    <property type="entry name" value="SDR_c"/>
    <property type="match status" value="1"/>
</dbReference>
<dbReference type="SMART" id="SM00822">
    <property type="entry name" value="PKS_KR"/>
    <property type="match status" value="1"/>
</dbReference>
<dbReference type="GO" id="GO:0016491">
    <property type="term" value="F:oxidoreductase activity"/>
    <property type="evidence" value="ECO:0007669"/>
    <property type="project" value="UniProtKB-KW"/>
</dbReference>
<comment type="caution">
    <text evidence="5">The sequence shown here is derived from an EMBL/GenBank/DDBJ whole genome shotgun (WGS) entry which is preliminary data.</text>
</comment>
<proteinExistence type="inferred from homology"/>
<dbReference type="InterPro" id="IPR057326">
    <property type="entry name" value="KR_dom"/>
</dbReference>
<dbReference type="Proteomes" id="UP000321250">
    <property type="component" value="Unassembled WGS sequence"/>
</dbReference>
<comment type="similarity">
    <text evidence="1 3">Belongs to the short-chain dehydrogenases/reductases (SDR) family.</text>
</comment>
<evidence type="ECO:0000256" key="3">
    <source>
        <dbReference type="RuleBase" id="RU000363"/>
    </source>
</evidence>
<evidence type="ECO:0000256" key="2">
    <source>
        <dbReference type="ARBA" id="ARBA00023002"/>
    </source>
</evidence>
<dbReference type="EMBL" id="VOQR01000002">
    <property type="protein sequence ID" value="TXC67987.1"/>
    <property type="molecule type" value="Genomic_DNA"/>
</dbReference>
<dbReference type="PANTHER" id="PTHR44196">
    <property type="entry name" value="DEHYDROGENASE/REDUCTASE SDR FAMILY MEMBER 7B"/>
    <property type="match status" value="1"/>
</dbReference>